<keyword evidence="1" id="KW-0808">Transferase</keyword>
<evidence type="ECO:0000313" key="1">
    <source>
        <dbReference type="EMBL" id="SFI00356.1"/>
    </source>
</evidence>
<reference evidence="2" key="1">
    <citation type="submission" date="2016-10" db="EMBL/GenBank/DDBJ databases">
        <authorList>
            <person name="Varghese N."/>
            <person name="Submissions S."/>
        </authorList>
    </citation>
    <scope>NUCLEOTIDE SEQUENCE [LARGE SCALE GENOMIC DNA]</scope>
    <source>
        <strain evidence="2">LMG 24016</strain>
    </source>
</reference>
<dbReference type="SUPFAM" id="SSF56112">
    <property type="entry name" value="Protein kinase-like (PK-like)"/>
    <property type="match status" value="1"/>
</dbReference>
<dbReference type="GO" id="GO:0016301">
    <property type="term" value="F:kinase activity"/>
    <property type="evidence" value="ECO:0007669"/>
    <property type="project" value="UniProtKB-KW"/>
</dbReference>
<dbReference type="InterPro" id="IPR011009">
    <property type="entry name" value="Kinase-like_dom_sf"/>
</dbReference>
<gene>
    <name evidence="1" type="ORF">SAMN05216206_1043</name>
</gene>
<proteinExistence type="predicted"/>
<dbReference type="STRING" id="425504.SAMN05216206_1043"/>
<keyword evidence="2" id="KW-1185">Reference proteome</keyword>
<keyword evidence="1" id="KW-0418">Kinase</keyword>
<dbReference type="RefSeq" id="WP_244153918.1">
    <property type="nucleotide sequence ID" value="NZ_FOQL01000001.1"/>
</dbReference>
<name>A0A1I3EMY0_9PSED</name>
<dbReference type="AlphaFoldDB" id="A0A1I3EMY0"/>
<organism evidence="1 2">
    <name type="scientific">Pseudomonas guineae</name>
    <dbReference type="NCBI Taxonomy" id="425504"/>
    <lineage>
        <taxon>Bacteria</taxon>
        <taxon>Pseudomonadati</taxon>
        <taxon>Pseudomonadota</taxon>
        <taxon>Gammaproteobacteria</taxon>
        <taxon>Pseudomonadales</taxon>
        <taxon>Pseudomonadaceae</taxon>
        <taxon>Pseudomonas</taxon>
    </lineage>
</organism>
<dbReference type="Pfam" id="PF06293">
    <property type="entry name" value="Kdo"/>
    <property type="match status" value="1"/>
</dbReference>
<dbReference type="EMBL" id="FOQL01000001">
    <property type="protein sequence ID" value="SFI00356.1"/>
    <property type="molecule type" value="Genomic_DNA"/>
</dbReference>
<protein>
    <submittedName>
        <fullName evidence="1">Lipopolysaccharide kinase (Kdo/WaaP) family protein</fullName>
    </submittedName>
</protein>
<dbReference type="Proteomes" id="UP000243606">
    <property type="component" value="Unassembled WGS sequence"/>
</dbReference>
<accession>A0A1I3EMY0</accession>
<dbReference type="Gene3D" id="1.10.510.10">
    <property type="entry name" value="Transferase(Phosphotransferase) domain 1"/>
    <property type="match status" value="1"/>
</dbReference>
<evidence type="ECO:0000313" key="2">
    <source>
        <dbReference type="Proteomes" id="UP000243606"/>
    </source>
</evidence>
<sequence>MQTLSQSELNALSANASVLELDGLGPKVLKLTDGSFLKLFRKRSVFSRETIKPYAKRFAENAACLQRLGFSSPKIIQVYWLVDPINKTAVHYWPLPGETLRHILSNSSSERRQELVELFGELLAKLHGSGVYFRSVHLGNILVQPDGQLGLIDLADMRISHFALSLHKRQRNLKHMRRYVDDQKWLFEEHRDALKAGYSRIAKKQASKLFA</sequence>